<organism evidence="1 2">
    <name type="scientific">Candidatus Woesebacteria bacterium GW2011_GWA1_37_8</name>
    <dbReference type="NCBI Taxonomy" id="1618546"/>
    <lineage>
        <taxon>Bacteria</taxon>
        <taxon>Candidatus Woeseibacteriota</taxon>
    </lineage>
</organism>
<comment type="caution">
    <text evidence="1">The sequence shown here is derived from an EMBL/GenBank/DDBJ whole genome shotgun (WGS) entry which is preliminary data.</text>
</comment>
<evidence type="ECO:0000313" key="1">
    <source>
        <dbReference type="EMBL" id="KKQ43673.1"/>
    </source>
</evidence>
<evidence type="ECO:0008006" key="3">
    <source>
        <dbReference type="Google" id="ProtNLM"/>
    </source>
</evidence>
<feature type="non-terminal residue" evidence="1">
    <location>
        <position position="1"/>
    </location>
</feature>
<evidence type="ECO:0000313" key="2">
    <source>
        <dbReference type="Proteomes" id="UP000034603"/>
    </source>
</evidence>
<reference evidence="1 2" key="1">
    <citation type="journal article" date="2015" name="Nature">
        <title>rRNA introns, odd ribosomes, and small enigmatic genomes across a large radiation of phyla.</title>
        <authorList>
            <person name="Brown C.T."/>
            <person name="Hug L.A."/>
            <person name="Thomas B.C."/>
            <person name="Sharon I."/>
            <person name="Castelle C.J."/>
            <person name="Singh A."/>
            <person name="Wilkins M.J."/>
            <person name="Williams K.H."/>
            <person name="Banfield J.F."/>
        </authorList>
    </citation>
    <scope>NUCLEOTIDE SEQUENCE [LARGE SCALE GENOMIC DNA]</scope>
</reference>
<proteinExistence type="predicted"/>
<accession>A0A0G0HKI7</accession>
<gene>
    <name evidence="1" type="ORF">US62_C0044G0001</name>
</gene>
<sequence>EKLKTEVATLKKSESRFVLLRDRLEKISKIQSEYNISGELETVKDLSLNITSPSLIKSLKIDPNMVEVEVETDSSLNITKIFSQLIGSGKYNRVSMLSFDYNPATSYLVTLQIIK</sequence>
<name>A0A0G0HKI7_9BACT</name>
<dbReference type="Proteomes" id="UP000034603">
    <property type="component" value="Unassembled WGS sequence"/>
</dbReference>
<protein>
    <recommendedName>
        <fullName evidence="3">Fimbrial assembly family protein</fullName>
    </recommendedName>
</protein>
<dbReference type="AlphaFoldDB" id="A0A0G0HKI7"/>
<dbReference type="EMBL" id="LBTR01000044">
    <property type="protein sequence ID" value="KKQ43673.1"/>
    <property type="molecule type" value="Genomic_DNA"/>
</dbReference>